<feature type="transmembrane region" description="Helical" evidence="8">
    <location>
        <begin position="107"/>
        <end position="127"/>
    </location>
</feature>
<name>A0A517N7A7_9BACT</name>
<organism evidence="9 10">
    <name type="scientific">Rubripirellula lacrimiformis</name>
    <dbReference type="NCBI Taxonomy" id="1930273"/>
    <lineage>
        <taxon>Bacteria</taxon>
        <taxon>Pseudomonadati</taxon>
        <taxon>Planctomycetota</taxon>
        <taxon>Planctomycetia</taxon>
        <taxon>Pirellulales</taxon>
        <taxon>Pirellulaceae</taxon>
        <taxon>Rubripirellula</taxon>
    </lineage>
</organism>
<feature type="binding site" evidence="7">
    <location>
        <position position="191"/>
    </location>
    <ligand>
        <name>Zn(2+)</name>
        <dbReference type="ChEBI" id="CHEBI:29105"/>
        <note>catalytic</note>
    </ligand>
</feature>
<feature type="binding site" evidence="7">
    <location>
        <position position="68"/>
    </location>
    <ligand>
        <name>Zn(2+)</name>
        <dbReference type="ChEBI" id="CHEBI:29105"/>
        <note>catalytic</note>
    </ligand>
</feature>
<feature type="binding site" evidence="6">
    <location>
        <position position="19"/>
    </location>
    <ligand>
        <name>Ca(2+)</name>
        <dbReference type="ChEBI" id="CHEBI:29108"/>
    </ligand>
</feature>
<evidence type="ECO:0000256" key="4">
    <source>
        <dbReference type="ARBA" id="ARBA00022989"/>
    </source>
</evidence>
<evidence type="ECO:0000313" key="9">
    <source>
        <dbReference type="EMBL" id="QDT03026.1"/>
    </source>
</evidence>
<comment type="subcellular location">
    <subcellularLocation>
        <location evidence="1">Membrane</location>
        <topology evidence="1">Multi-pass membrane protein</topology>
    </subcellularLocation>
</comment>
<dbReference type="RefSeq" id="WP_145168797.1">
    <property type="nucleotide sequence ID" value="NZ_CP036525.1"/>
</dbReference>
<dbReference type="OrthoDB" id="277121at2"/>
<dbReference type="GO" id="GO:0046872">
    <property type="term" value="F:metal ion binding"/>
    <property type="evidence" value="ECO:0007669"/>
    <property type="project" value="UniProtKB-KW"/>
</dbReference>
<evidence type="ECO:0000256" key="6">
    <source>
        <dbReference type="PIRSR" id="PIRSR608901-1"/>
    </source>
</evidence>
<feature type="transmembrane region" description="Helical" evidence="8">
    <location>
        <begin position="162"/>
        <end position="183"/>
    </location>
</feature>
<keyword evidence="6" id="KW-0479">Metal-binding</keyword>
<evidence type="ECO:0000256" key="3">
    <source>
        <dbReference type="ARBA" id="ARBA00022801"/>
    </source>
</evidence>
<proteinExistence type="predicted"/>
<evidence type="ECO:0000313" key="10">
    <source>
        <dbReference type="Proteomes" id="UP000318538"/>
    </source>
</evidence>
<feature type="transmembrane region" description="Helical" evidence="8">
    <location>
        <begin position="52"/>
        <end position="71"/>
    </location>
</feature>
<sequence>MNETLDLYCERCSDGVWAEPINAISNVSFLIAAWLAYRYARRHAQLDRSIRIMIGLAGAIAIGSALFHTFATRWAQALDVLPIFAFQIGFLWLYLRNVAGLCWQRCFAACSLLIVTTLLAAMFPQFINGSLMYVPAYLSLAGLTLLHHWHDRPAGRWMFGTLAGLTIALIFRTIDIAVCAMMPLGTHFLWHLINGFVIYASMRVLLARDQRIHPIRIPLSSHETTPTP</sequence>
<dbReference type="EMBL" id="CP036525">
    <property type="protein sequence ID" value="QDT03026.1"/>
    <property type="molecule type" value="Genomic_DNA"/>
</dbReference>
<dbReference type="AlphaFoldDB" id="A0A517N7A7"/>
<evidence type="ECO:0000256" key="7">
    <source>
        <dbReference type="PIRSR" id="PIRSR608901-2"/>
    </source>
</evidence>
<protein>
    <submittedName>
        <fullName evidence="9">Ceramidase</fullName>
    </submittedName>
</protein>
<dbReference type="Pfam" id="PF05875">
    <property type="entry name" value="Ceramidase"/>
    <property type="match status" value="1"/>
</dbReference>
<comment type="cofactor">
    <cofactor evidence="7">
        <name>Zn(2+)</name>
        <dbReference type="ChEBI" id="CHEBI:29105"/>
    </cofactor>
</comment>
<evidence type="ECO:0000256" key="2">
    <source>
        <dbReference type="ARBA" id="ARBA00022692"/>
    </source>
</evidence>
<dbReference type="GO" id="GO:0016020">
    <property type="term" value="C:membrane"/>
    <property type="evidence" value="ECO:0007669"/>
    <property type="project" value="UniProtKB-SubCell"/>
</dbReference>
<reference evidence="9 10" key="1">
    <citation type="submission" date="2019-02" db="EMBL/GenBank/DDBJ databases">
        <title>Deep-cultivation of Planctomycetes and their phenomic and genomic characterization uncovers novel biology.</title>
        <authorList>
            <person name="Wiegand S."/>
            <person name="Jogler M."/>
            <person name="Boedeker C."/>
            <person name="Pinto D."/>
            <person name="Vollmers J."/>
            <person name="Rivas-Marin E."/>
            <person name="Kohn T."/>
            <person name="Peeters S.H."/>
            <person name="Heuer A."/>
            <person name="Rast P."/>
            <person name="Oberbeckmann S."/>
            <person name="Bunk B."/>
            <person name="Jeske O."/>
            <person name="Meyerdierks A."/>
            <person name="Storesund J.E."/>
            <person name="Kallscheuer N."/>
            <person name="Luecker S."/>
            <person name="Lage O.M."/>
            <person name="Pohl T."/>
            <person name="Merkel B.J."/>
            <person name="Hornburger P."/>
            <person name="Mueller R.-W."/>
            <person name="Bruemmer F."/>
            <person name="Labrenz M."/>
            <person name="Spormann A.M."/>
            <person name="Op den Camp H."/>
            <person name="Overmann J."/>
            <person name="Amann R."/>
            <person name="Jetten M.S.M."/>
            <person name="Mascher T."/>
            <person name="Medema M.H."/>
            <person name="Devos D.P."/>
            <person name="Kaster A.-K."/>
            <person name="Ovreas L."/>
            <person name="Rohde M."/>
            <person name="Galperin M.Y."/>
            <person name="Jogler C."/>
        </authorList>
    </citation>
    <scope>NUCLEOTIDE SEQUENCE [LARGE SCALE GENOMIC DNA]</scope>
    <source>
        <strain evidence="9 10">K22_7</strain>
    </source>
</reference>
<gene>
    <name evidence="9" type="ORF">K227x_14050</name>
</gene>
<feature type="transmembrane region" description="Helical" evidence="8">
    <location>
        <begin position="20"/>
        <end position="40"/>
    </location>
</feature>
<keyword evidence="5 8" id="KW-0472">Membrane</keyword>
<dbReference type="KEGG" id="rlc:K227x_14050"/>
<dbReference type="InterPro" id="IPR008901">
    <property type="entry name" value="ACER"/>
</dbReference>
<feature type="transmembrane region" description="Helical" evidence="8">
    <location>
        <begin position="189"/>
        <end position="206"/>
    </location>
</feature>
<feature type="transmembrane region" description="Helical" evidence="8">
    <location>
        <begin position="77"/>
        <end position="95"/>
    </location>
</feature>
<keyword evidence="10" id="KW-1185">Reference proteome</keyword>
<evidence type="ECO:0000256" key="5">
    <source>
        <dbReference type="ARBA" id="ARBA00023136"/>
    </source>
</evidence>
<dbReference type="GO" id="GO:0016811">
    <property type="term" value="F:hydrolase activity, acting on carbon-nitrogen (but not peptide) bonds, in linear amides"/>
    <property type="evidence" value="ECO:0007669"/>
    <property type="project" value="InterPro"/>
</dbReference>
<dbReference type="Proteomes" id="UP000318538">
    <property type="component" value="Chromosome"/>
</dbReference>
<feature type="binding site" evidence="7">
    <location>
        <position position="187"/>
    </location>
    <ligand>
        <name>Zn(2+)</name>
        <dbReference type="ChEBI" id="CHEBI:29105"/>
        <note>catalytic</note>
    </ligand>
</feature>
<dbReference type="GO" id="GO:0006672">
    <property type="term" value="P:ceramide metabolic process"/>
    <property type="evidence" value="ECO:0007669"/>
    <property type="project" value="InterPro"/>
</dbReference>
<evidence type="ECO:0000256" key="8">
    <source>
        <dbReference type="SAM" id="Phobius"/>
    </source>
</evidence>
<feature type="transmembrane region" description="Helical" evidence="8">
    <location>
        <begin position="133"/>
        <end position="150"/>
    </location>
</feature>
<keyword evidence="3" id="KW-0378">Hydrolase</keyword>
<keyword evidence="6" id="KW-0106">Calcium</keyword>
<evidence type="ECO:0000256" key="1">
    <source>
        <dbReference type="ARBA" id="ARBA00004141"/>
    </source>
</evidence>
<keyword evidence="4 8" id="KW-1133">Transmembrane helix</keyword>
<keyword evidence="7" id="KW-0862">Zinc</keyword>
<keyword evidence="2 8" id="KW-0812">Transmembrane</keyword>
<accession>A0A517N7A7</accession>